<keyword evidence="1" id="KW-0805">Transcription regulation</keyword>
<sequence length="265" mass="29101">MLAVERRQEIFELLQSFGSVTVSDLALRFSVSEETIRRDLSRMERKGLLQKTYGGAFLDTGMHREIPVTVRQHAAIEGKSVIGCLAADLIHNGDTIFLDASTTAVHIAENILEKSNLVVITNALPVAETLARAEHIKVICAGGTLRPKALSLVGKAAEGSIASFFADKAFICCDGVHLHHGVTDSNEQEAEVRKQMMRQALSSILVCDASKFDRTSFAKLAELDAFDAVITDQQRPPEWVERFVQSEVEYICGSSEKRIPESTVV</sequence>
<dbReference type="Pfam" id="PF00455">
    <property type="entry name" value="DeoRC"/>
    <property type="match status" value="1"/>
</dbReference>
<dbReference type="Gene3D" id="3.40.50.1360">
    <property type="match status" value="1"/>
</dbReference>
<dbReference type="Proteomes" id="UP000237350">
    <property type="component" value="Unassembled WGS sequence"/>
</dbReference>
<dbReference type="SMART" id="SM01134">
    <property type="entry name" value="DeoRC"/>
    <property type="match status" value="1"/>
</dbReference>
<dbReference type="PANTHER" id="PTHR30363:SF44">
    <property type="entry name" value="AGA OPERON TRANSCRIPTIONAL REPRESSOR-RELATED"/>
    <property type="match status" value="1"/>
</dbReference>
<evidence type="ECO:0000256" key="1">
    <source>
        <dbReference type="ARBA" id="ARBA00023015"/>
    </source>
</evidence>
<dbReference type="InterPro" id="IPR014036">
    <property type="entry name" value="DeoR-like_C"/>
</dbReference>
<keyword evidence="6" id="KW-1185">Reference proteome</keyword>
<accession>A0A2S4K0V3</accession>
<dbReference type="InterPro" id="IPR037171">
    <property type="entry name" value="NagB/RpiA_transferase-like"/>
</dbReference>
<dbReference type="InterPro" id="IPR036388">
    <property type="entry name" value="WH-like_DNA-bd_sf"/>
</dbReference>
<evidence type="ECO:0000313" key="6">
    <source>
        <dbReference type="Proteomes" id="UP000237350"/>
    </source>
</evidence>
<keyword evidence="3" id="KW-0804">Transcription</keyword>
<name>A0A2S4K0V3_9SPIO</name>
<dbReference type="Gene3D" id="1.10.10.10">
    <property type="entry name" value="Winged helix-like DNA-binding domain superfamily/Winged helix DNA-binding domain"/>
    <property type="match status" value="1"/>
</dbReference>
<organism evidence="5 6">
    <name type="scientific">Alkalispirochaeta sphaeroplastigenens</name>
    <dbReference type="NCBI Taxonomy" id="1187066"/>
    <lineage>
        <taxon>Bacteria</taxon>
        <taxon>Pseudomonadati</taxon>
        <taxon>Spirochaetota</taxon>
        <taxon>Spirochaetia</taxon>
        <taxon>Spirochaetales</taxon>
        <taxon>Spirochaetaceae</taxon>
        <taxon>Alkalispirochaeta</taxon>
    </lineage>
</organism>
<dbReference type="EMBL" id="LPWH01000003">
    <property type="protein sequence ID" value="POR05389.1"/>
    <property type="molecule type" value="Genomic_DNA"/>
</dbReference>
<keyword evidence="2" id="KW-0238">DNA-binding</keyword>
<dbReference type="PRINTS" id="PR00037">
    <property type="entry name" value="HTHLACR"/>
</dbReference>
<dbReference type="InterPro" id="IPR050313">
    <property type="entry name" value="Carb_Metab_HTH_regulators"/>
</dbReference>
<dbReference type="PROSITE" id="PS51000">
    <property type="entry name" value="HTH_DEOR_2"/>
    <property type="match status" value="1"/>
</dbReference>
<dbReference type="SUPFAM" id="SSF46785">
    <property type="entry name" value="Winged helix' DNA-binding domain"/>
    <property type="match status" value="1"/>
</dbReference>
<dbReference type="InterPro" id="IPR018356">
    <property type="entry name" value="Tscrpt_reg_HTH_DeoR_CS"/>
</dbReference>
<comment type="caution">
    <text evidence="5">The sequence shown here is derived from an EMBL/GenBank/DDBJ whole genome shotgun (WGS) entry which is preliminary data.</text>
</comment>
<dbReference type="SUPFAM" id="SSF100950">
    <property type="entry name" value="NagB/RpiA/CoA transferase-like"/>
    <property type="match status" value="1"/>
</dbReference>
<feature type="domain" description="HTH deoR-type" evidence="4">
    <location>
        <begin position="3"/>
        <end position="58"/>
    </location>
</feature>
<evidence type="ECO:0000313" key="5">
    <source>
        <dbReference type="EMBL" id="POR05389.1"/>
    </source>
</evidence>
<dbReference type="InterPro" id="IPR036390">
    <property type="entry name" value="WH_DNA-bd_sf"/>
</dbReference>
<dbReference type="GO" id="GO:0003677">
    <property type="term" value="F:DNA binding"/>
    <property type="evidence" value="ECO:0007669"/>
    <property type="project" value="UniProtKB-KW"/>
</dbReference>
<dbReference type="Pfam" id="PF08220">
    <property type="entry name" value="HTH_DeoR"/>
    <property type="match status" value="1"/>
</dbReference>
<dbReference type="PROSITE" id="PS00894">
    <property type="entry name" value="HTH_DEOR_1"/>
    <property type="match status" value="1"/>
</dbReference>
<evidence type="ECO:0000256" key="3">
    <source>
        <dbReference type="ARBA" id="ARBA00023163"/>
    </source>
</evidence>
<evidence type="ECO:0000256" key="2">
    <source>
        <dbReference type="ARBA" id="ARBA00023125"/>
    </source>
</evidence>
<dbReference type="SMART" id="SM00420">
    <property type="entry name" value="HTH_DEOR"/>
    <property type="match status" value="1"/>
</dbReference>
<evidence type="ECO:0000259" key="4">
    <source>
        <dbReference type="PROSITE" id="PS51000"/>
    </source>
</evidence>
<protein>
    <recommendedName>
        <fullName evidence="4">HTH deoR-type domain-containing protein</fullName>
    </recommendedName>
</protein>
<dbReference type="OrthoDB" id="308679at2"/>
<dbReference type="RefSeq" id="WP_018527156.1">
    <property type="nucleotide sequence ID" value="NZ_LPWH01000003.1"/>
</dbReference>
<dbReference type="PANTHER" id="PTHR30363">
    <property type="entry name" value="HTH-TYPE TRANSCRIPTIONAL REGULATOR SRLR-RELATED"/>
    <property type="match status" value="1"/>
</dbReference>
<dbReference type="InterPro" id="IPR001034">
    <property type="entry name" value="DeoR_HTH"/>
</dbReference>
<dbReference type="AlphaFoldDB" id="A0A2S4K0V3"/>
<reference evidence="6" key="1">
    <citation type="submission" date="2015-12" db="EMBL/GenBank/DDBJ databases">
        <authorList>
            <person name="Lodha T.D."/>
            <person name="Chintalapati S."/>
            <person name="Chintalapati V.R."/>
            <person name="Sravanthi T."/>
        </authorList>
    </citation>
    <scope>NUCLEOTIDE SEQUENCE [LARGE SCALE GENOMIC DNA]</scope>
    <source>
        <strain evidence="6">JC133</strain>
    </source>
</reference>
<gene>
    <name evidence="5" type="ORF">AU468_01555</name>
</gene>
<proteinExistence type="predicted"/>
<dbReference type="GO" id="GO:0003700">
    <property type="term" value="F:DNA-binding transcription factor activity"/>
    <property type="evidence" value="ECO:0007669"/>
    <property type="project" value="InterPro"/>
</dbReference>